<evidence type="ECO:0000256" key="3">
    <source>
        <dbReference type="ARBA" id="ARBA00011881"/>
    </source>
</evidence>
<proteinExistence type="inferred from homology"/>
<dbReference type="InterPro" id="IPR022761">
    <property type="entry name" value="Fumarate_lyase_N"/>
</dbReference>
<feature type="domain" description="Fumarase C C-terminal" evidence="8">
    <location>
        <begin position="434"/>
        <end position="486"/>
    </location>
</feature>
<organism evidence="9 10">
    <name type="scientific">Stutzerimonas chloritidismutans AW-1</name>
    <dbReference type="NCBI Taxonomy" id="1263865"/>
    <lineage>
        <taxon>Bacteria</taxon>
        <taxon>Pseudomonadati</taxon>
        <taxon>Pseudomonadota</taxon>
        <taxon>Gammaproteobacteria</taxon>
        <taxon>Pseudomonadales</taxon>
        <taxon>Pseudomonadaceae</taxon>
        <taxon>Stutzerimonas</taxon>
    </lineage>
</organism>
<dbReference type="SUPFAM" id="SSF48557">
    <property type="entry name" value="L-aspartase-like"/>
    <property type="match status" value="1"/>
</dbReference>
<comment type="subunit">
    <text evidence="3 5">Homotetramer.</text>
</comment>
<comment type="pathway">
    <text evidence="5">Carbohydrate metabolism; tricarboxylic acid cycle; (S)-malate from fumarate: step 1/1.</text>
</comment>
<dbReference type="HAMAP" id="MF_00743">
    <property type="entry name" value="FumaraseC"/>
    <property type="match status" value="1"/>
</dbReference>
<evidence type="ECO:0000256" key="4">
    <source>
        <dbReference type="ARBA" id="ARBA00023239"/>
    </source>
</evidence>
<dbReference type="FunFam" id="1.10.275.10:FF:000001">
    <property type="entry name" value="Fumarate hydratase, mitochondrial"/>
    <property type="match status" value="1"/>
</dbReference>
<gene>
    <name evidence="5 9" type="primary">fumC</name>
    <name evidence="9" type="ORF">F753_22720</name>
</gene>
<evidence type="ECO:0000313" key="10">
    <source>
        <dbReference type="Proteomes" id="UP000017822"/>
    </source>
</evidence>
<comment type="miscellaneous">
    <text evidence="5">There are 2 substrate-binding sites: the catalytic A site, and the non-catalytic B site that may play a role in the transfer of substrate or product between the active site and the solvent. Alternatively, the B site may bind allosteric effectors.</text>
</comment>
<dbReference type="Gene3D" id="1.10.275.10">
    <property type="entry name" value="Fumarase/aspartase (N-terminal domain)"/>
    <property type="match status" value="1"/>
</dbReference>
<dbReference type="EC" id="4.2.1.2" evidence="5"/>
<name>V4PM71_STUCH</name>
<dbReference type="InterPro" id="IPR000362">
    <property type="entry name" value="Fumarate_lyase_fam"/>
</dbReference>
<dbReference type="Gene3D" id="1.10.40.30">
    <property type="entry name" value="Fumarase/aspartase (C-terminal domain)"/>
    <property type="match status" value="1"/>
</dbReference>
<dbReference type="UniPathway" id="UPA00223">
    <property type="reaction ID" value="UER01007"/>
</dbReference>
<feature type="site" description="Important for catalytic activity" evidence="5">
    <location>
        <position position="357"/>
    </location>
</feature>
<comment type="similarity">
    <text evidence="2 5">Belongs to the class-II fumarase/aspartase family. Fumarase subfamily.</text>
</comment>
<dbReference type="FunFam" id="1.10.40.30:FF:000002">
    <property type="entry name" value="Fumarate hydratase class II"/>
    <property type="match status" value="1"/>
</dbReference>
<feature type="binding site" evidence="5">
    <location>
        <begin position="350"/>
        <end position="352"/>
    </location>
    <ligand>
        <name>substrate</name>
    </ligand>
</feature>
<keyword evidence="4 5" id="KW-0456">Lyase</keyword>
<sequence length="492" mass="52465">MPQAAEGKATELPMPQGSLTSNIEQEHGMTRIETDSLGQVEVPEQAYWGAQTQRSLSNFAIGSERMPIQVLHALALIKKAAARVNSRIGDLPPDIARLIEQAADEVLHGQHDDQFPLVVWQTGSGTQSNMNINEVIAGRANELAGGNRGGKAPVHPNDHVNRAQSSNDCFPTAMHIAAAKAVHSQLLPAIAELSGGLAELAVRHNKLIKTGRTHLMDATPITFGQEMSAFVAQLDIAERTIRQCLPAVYELAQGGTAVGTGLNSPHGFAEAIAAELAALSGLPFVSAPNKFAALAGHEPLVAMSGALKTLAVALMKLANDLRLLGSGPRGGFAEVRLPANEPGSSIMPGKVNPTQCEALSMLACQVMGNDMTISFAASQGHLQLNVFKPVIIHNLLQSIQLLSDGCRNFNAHCISGLEPDPARMAEHLERGLMLVTALNPHIGYDRAAEIAKKAYAQGTTLREAAMELGYLTSEEFDQWVRPETMLEAGQRE</sequence>
<dbReference type="NCBIfam" id="TIGR00979">
    <property type="entry name" value="fumC_II"/>
    <property type="match status" value="1"/>
</dbReference>
<dbReference type="PROSITE" id="PS00163">
    <property type="entry name" value="FUMARATE_LYASES"/>
    <property type="match status" value="1"/>
</dbReference>
<feature type="region of interest" description="Disordered" evidence="6">
    <location>
        <begin position="1"/>
        <end position="20"/>
    </location>
</feature>
<dbReference type="FunFam" id="1.20.200.10:FF:000001">
    <property type="entry name" value="Fumarate hydratase, mitochondrial"/>
    <property type="match status" value="1"/>
</dbReference>
<dbReference type="PANTHER" id="PTHR11444:SF1">
    <property type="entry name" value="FUMARATE HYDRATASE, MITOCHONDRIAL"/>
    <property type="match status" value="1"/>
</dbReference>
<dbReference type="PRINTS" id="PR00145">
    <property type="entry name" value="ARGSUCLYASE"/>
</dbReference>
<dbReference type="PATRIC" id="fig|1263865.4.peg.4369"/>
<dbReference type="GO" id="GO:0006108">
    <property type="term" value="P:malate metabolic process"/>
    <property type="evidence" value="ECO:0007669"/>
    <property type="project" value="TreeGrafter"/>
</dbReference>
<dbReference type="Pfam" id="PF10415">
    <property type="entry name" value="FumaraseC_C"/>
    <property type="match status" value="1"/>
</dbReference>
<evidence type="ECO:0000256" key="2">
    <source>
        <dbReference type="ARBA" id="ARBA00009084"/>
    </source>
</evidence>
<reference evidence="9 10" key="1">
    <citation type="submission" date="2013-07" db="EMBL/GenBank/DDBJ databases">
        <authorList>
            <person name="Schaap P.J."/>
            <person name="Mehboob F."/>
            <person name="Oosterkamp M.J."/>
            <person name="de Vos W.M."/>
            <person name="Stams A.J.M."/>
            <person name="Koehorst J.J."/>
        </authorList>
    </citation>
    <scope>NUCLEOTIDE SEQUENCE [LARGE SCALE GENOMIC DNA]</scope>
    <source>
        <strain evidence="9 10">AW-1</strain>
    </source>
</reference>
<dbReference type="Pfam" id="PF00206">
    <property type="entry name" value="Lyase_1"/>
    <property type="match status" value="1"/>
</dbReference>
<feature type="active site" description="Proton donor/acceptor" evidence="5">
    <location>
        <position position="214"/>
    </location>
</feature>
<dbReference type="EMBL" id="AOFQ01000071">
    <property type="protein sequence ID" value="ESQ97165.1"/>
    <property type="molecule type" value="Genomic_DNA"/>
</dbReference>
<dbReference type="InterPro" id="IPR005677">
    <property type="entry name" value="Fum_hydII"/>
</dbReference>
<dbReference type="PRINTS" id="PR00149">
    <property type="entry name" value="FUMRATELYASE"/>
</dbReference>
<comment type="subcellular location">
    <subcellularLocation>
        <location evidence="5">Cytoplasm</location>
    </subcellularLocation>
</comment>
<evidence type="ECO:0000256" key="6">
    <source>
        <dbReference type="SAM" id="MobiDB-lite"/>
    </source>
</evidence>
<comment type="similarity">
    <text evidence="1">Belongs to the class-II fumarase/aspartase family. Aspartase subfamily.</text>
</comment>
<evidence type="ECO:0000259" key="8">
    <source>
        <dbReference type="Pfam" id="PF10415"/>
    </source>
</evidence>
<evidence type="ECO:0000313" key="9">
    <source>
        <dbReference type="EMBL" id="ESQ97165.1"/>
    </source>
</evidence>
<dbReference type="NCBIfam" id="NF009089">
    <property type="entry name" value="PRK12425.1"/>
    <property type="match status" value="1"/>
</dbReference>
<dbReference type="PANTHER" id="PTHR11444">
    <property type="entry name" value="ASPARTATEAMMONIA/ARGININOSUCCINATE/ADENYLOSUCCINATE LYASE"/>
    <property type="match status" value="1"/>
</dbReference>
<feature type="active site" evidence="5">
    <location>
        <position position="344"/>
    </location>
</feature>
<comment type="caution">
    <text evidence="9">The sequence shown here is derived from an EMBL/GenBank/DDBJ whole genome shotgun (WGS) entry which is preliminary data.</text>
</comment>
<feature type="binding site" evidence="5">
    <location>
        <position position="213"/>
    </location>
    <ligand>
        <name>substrate</name>
    </ligand>
</feature>
<dbReference type="GO" id="GO:0004333">
    <property type="term" value="F:fumarate hydratase activity"/>
    <property type="evidence" value="ECO:0007669"/>
    <property type="project" value="UniProtKB-UniRule"/>
</dbReference>
<evidence type="ECO:0000259" key="7">
    <source>
        <dbReference type="Pfam" id="PF00206"/>
    </source>
</evidence>
<dbReference type="InterPro" id="IPR020557">
    <property type="entry name" value="Fumarate_lyase_CS"/>
</dbReference>
<dbReference type="CDD" id="cd01362">
    <property type="entry name" value="Fumarase_classII"/>
    <property type="match status" value="1"/>
</dbReference>
<comment type="catalytic activity">
    <reaction evidence="5">
        <text>(S)-malate = fumarate + H2O</text>
        <dbReference type="Rhea" id="RHEA:12460"/>
        <dbReference type="ChEBI" id="CHEBI:15377"/>
        <dbReference type="ChEBI" id="CHEBI:15589"/>
        <dbReference type="ChEBI" id="CHEBI:29806"/>
        <dbReference type="EC" id="4.2.1.2"/>
    </reaction>
</comment>
<dbReference type="InterPro" id="IPR024083">
    <property type="entry name" value="Fumarase/histidase_N"/>
</dbReference>
<dbReference type="InterPro" id="IPR008948">
    <property type="entry name" value="L-Aspartase-like"/>
</dbReference>
<feature type="binding site" evidence="5">
    <location>
        <begin position="165"/>
        <end position="167"/>
    </location>
    <ligand>
        <name>substrate</name>
    </ligand>
</feature>
<dbReference type="InterPro" id="IPR018951">
    <property type="entry name" value="Fumarase_C_C"/>
</dbReference>
<feature type="binding site" evidence="5">
    <location>
        <begin position="124"/>
        <end position="126"/>
    </location>
    <ligand>
        <name>substrate</name>
    </ligand>
</feature>
<feature type="domain" description="Fumarate lyase N-terminal" evidence="7">
    <location>
        <begin position="38"/>
        <end position="368"/>
    </location>
</feature>
<dbReference type="GO" id="GO:0006099">
    <property type="term" value="P:tricarboxylic acid cycle"/>
    <property type="evidence" value="ECO:0007669"/>
    <property type="project" value="UniProtKB-UniRule"/>
</dbReference>
<feature type="binding site" evidence="5">
    <location>
        <position position="345"/>
    </location>
    <ligand>
        <name>substrate</name>
    </ligand>
</feature>
<accession>V4PM71</accession>
<feature type="binding site" description="in site B" evidence="5">
    <location>
        <begin position="155"/>
        <end position="158"/>
    </location>
    <ligand>
        <name>substrate</name>
    </ligand>
</feature>
<dbReference type="AlphaFoldDB" id="V4PM71"/>
<keyword evidence="5" id="KW-0816">Tricarboxylic acid cycle</keyword>
<dbReference type="Gene3D" id="1.20.200.10">
    <property type="entry name" value="Fumarase/aspartase (Central domain)"/>
    <property type="match status" value="1"/>
</dbReference>
<protein>
    <recommendedName>
        <fullName evidence="5">Fumarate hydratase class II</fullName>
        <shortName evidence="5">Fumarase C</shortName>
        <ecNumber evidence="5">4.2.1.2</ecNumber>
    </recommendedName>
    <alternativeName>
        <fullName evidence="5">Aerobic fumarase</fullName>
    </alternativeName>
    <alternativeName>
        <fullName evidence="5">Iron-independent fumarase</fullName>
    </alternativeName>
</protein>
<dbReference type="Proteomes" id="UP000017822">
    <property type="component" value="Unassembled WGS sequence"/>
</dbReference>
<keyword evidence="5" id="KW-0963">Cytoplasm</keyword>
<evidence type="ECO:0000256" key="1">
    <source>
        <dbReference type="ARBA" id="ARBA00005596"/>
    </source>
</evidence>
<dbReference type="GO" id="GO:0005737">
    <property type="term" value="C:cytoplasm"/>
    <property type="evidence" value="ECO:0007669"/>
    <property type="project" value="UniProtKB-SubCell"/>
</dbReference>
<evidence type="ECO:0000256" key="5">
    <source>
        <dbReference type="HAMAP-Rule" id="MF_00743"/>
    </source>
</evidence>
<comment type="function">
    <text evidence="5">Involved in the TCA cycle. Catalyzes the stereospecific interconversion of fumarate to L-malate.</text>
</comment>
<dbReference type="GO" id="GO:0006106">
    <property type="term" value="P:fumarate metabolic process"/>
    <property type="evidence" value="ECO:0007669"/>
    <property type="project" value="InterPro"/>
</dbReference>
<dbReference type="NCBIfam" id="NF008909">
    <property type="entry name" value="PRK12273.1"/>
    <property type="match status" value="1"/>
</dbReference>